<evidence type="ECO:0000256" key="6">
    <source>
        <dbReference type="ARBA" id="ARBA00023315"/>
    </source>
</evidence>
<dbReference type="EMBL" id="CP013695">
    <property type="protein sequence ID" value="ALU32321.1"/>
    <property type="molecule type" value="Genomic_DNA"/>
</dbReference>
<evidence type="ECO:0000313" key="13">
    <source>
        <dbReference type="Proteomes" id="UP000060043"/>
    </source>
</evidence>
<evidence type="ECO:0000259" key="10">
    <source>
        <dbReference type="Pfam" id="PF25087"/>
    </source>
</evidence>
<dbReference type="PaxDb" id="1435377-SUSAZ_11145"/>
<feature type="domain" description="Mannose-1-phosphate guanyltransferase C-terminal" evidence="10">
    <location>
        <begin position="250"/>
        <end position="321"/>
    </location>
</feature>
<reference evidence="13 14" key="1">
    <citation type="submission" date="2015-12" db="EMBL/GenBank/DDBJ databases">
        <title>A stable core within a dynamic pangenome in Sulfolobus acidocaldarius.</title>
        <authorList>
            <person name="Anderson R."/>
            <person name="Kouris A."/>
            <person name="Seward C."/>
            <person name="Campbell K."/>
            <person name="Whitaker R."/>
        </authorList>
    </citation>
    <scope>NUCLEOTIDE SEQUENCE [LARGE SCALE GENOMIC DNA]</scope>
    <source>
        <strain evidence="11 14">GG12-C01-09</strain>
        <strain evidence="12 13">NG05B_CO5_07</strain>
    </source>
</reference>
<dbReference type="Proteomes" id="UP000065473">
    <property type="component" value="Chromosome"/>
</dbReference>
<proteinExistence type="predicted"/>
<dbReference type="Pfam" id="PF25087">
    <property type="entry name" value="GMPPB_C"/>
    <property type="match status" value="1"/>
</dbReference>
<dbReference type="EMBL" id="CP013694">
    <property type="protein sequence ID" value="ALU29590.1"/>
    <property type="molecule type" value="Genomic_DNA"/>
</dbReference>
<dbReference type="RefSeq" id="WP_011279147.1">
    <property type="nucleotide sequence ID" value="NZ_BHWZ01000006.1"/>
</dbReference>
<organism evidence="12 13">
    <name type="scientific">Sulfolobus acidocaldarius</name>
    <dbReference type="NCBI Taxonomy" id="2285"/>
    <lineage>
        <taxon>Archaea</taxon>
        <taxon>Thermoproteota</taxon>
        <taxon>Thermoprotei</taxon>
        <taxon>Sulfolobales</taxon>
        <taxon>Sulfolobaceae</taxon>
        <taxon>Sulfolobus</taxon>
    </lineage>
</organism>
<keyword evidence="3 12" id="KW-0808">Transferase</keyword>
<dbReference type="SUPFAM" id="SSF51161">
    <property type="entry name" value="Trimeric LpxA-like enzymes"/>
    <property type="match status" value="1"/>
</dbReference>
<evidence type="ECO:0000313" key="14">
    <source>
        <dbReference type="Proteomes" id="UP000065473"/>
    </source>
</evidence>
<evidence type="ECO:0000256" key="7">
    <source>
        <dbReference type="ARBA" id="ARBA00048247"/>
    </source>
</evidence>
<sequence length="356" mass="38567">MQAIILAGGKGEGLLPYTERVQKETINILGKMILSYSISGLKKAGINDFVVVTTDRGKKLIEDELEKLNVSFEVINQHREGISGAIKDGLEKSDDDNIVIAFGDIVAPEEFYVNLVNAFSVSGSEIVIPLVPVSKGIQTYGLAKITTEGLEVVKEGSTLALAGAYIIKNETFEDFIDYLNQRKSKIKYFIWSGDWFDIGYPEDIIGALEALLSKHETVISSSSEISKTAIIGKKVIIDNNAVIDDYAVVKGPAYIGENAYIGNFSLVRDYSSVERGAKVGAYCEIVHSSIQPGAEIGSKSYLTYSIIGSNSKIGSNVIMSSYPANVIRGRVEKLGALVSPDKEVEHGSILRPGTKI</sequence>
<dbReference type="AlphaFoldDB" id="A0A0U2Y9T0"/>
<dbReference type="PANTHER" id="PTHR43584:SF8">
    <property type="entry name" value="N-ACETYLMURAMATE ALPHA-1-PHOSPHATE URIDYLYLTRANSFERASE"/>
    <property type="match status" value="1"/>
</dbReference>
<dbReference type="GeneID" id="14552876"/>
<dbReference type="Gene3D" id="3.90.550.10">
    <property type="entry name" value="Spore Coat Polysaccharide Biosynthesis Protein SpsA, Chain A"/>
    <property type="match status" value="1"/>
</dbReference>
<evidence type="ECO:0000259" key="9">
    <source>
        <dbReference type="Pfam" id="PF00483"/>
    </source>
</evidence>
<comment type="pathway">
    <text evidence="2">Nucleotide-sugar biosynthesis; UDP-N-acetyl-alpha-D-glucosamine biosynthesis; UDP-N-acetyl-alpha-D-glucosamine from N-acetyl-alpha-D-glucosamine 1-phosphate: step 1/1.</text>
</comment>
<keyword evidence="5" id="KW-0511">Multifunctional enzyme</keyword>
<dbReference type="InterPro" id="IPR056729">
    <property type="entry name" value="GMPPB_C"/>
</dbReference>
<evidence type="ECO:0000256" key="1">
    <source>
        <dbReference type="ARBA" id="ARBA00005166"/>
    </source>
</evidence>
<dbReference type="OrthoDB" id="15372at2157"/>
<evidence type="ECO:0000256" key="8">
    <source>
        <dbReference type="ARBA" id="ARBA00048493"/>
    </source>
</evidence>
<evidence type="ECO:0000256" key="2">
    <source>
        <dbReference type="ARBA" id="ARBA00005208"/>
    </source>
</evidence>
<evidence type="ECO:0000256" key="3">
    <source>
        <dbReference type="ARBA" id="ARBA00022679"/>
    </source>
</evidence>
<gene>
    <name evidence="11" type="ORF">ATY89_06285</name>
    <name evidence="12" type="ORF">ATZ20_09310</name>
</gene>
<comment type="pathway">
    <text evidence="1">Nucleotide-sugar biosynthesis; UDP-N-acetyl-alpha-D-glucosamine biosynthesis; N-acetyl-alpha-D-glucosamine 1-phosphate from alpha-D-glucosamine 6-phosphate (route II): step 2/2.</text>
</comment>
<dbReference type="Proteomes" id="UP000060043">
    <property type="component" value="Chromosome"/>
</dbReference>
<keyword evidence="6" id="KW-0012">Acyltransferase</keyword>
<dbReference type="GO" id="GO:0003977">
    <property type="term" value="F:UDP-N-acetylglucosamine diphosphorylase activity"/>
    <property type="evidence" value="ECO:0007669"/>
    <property type="project" value="UniProtKB-EC"/>
</dbReference>
<evidence type="ECO:0000256" key="4">
    <source>
        <dbReference type="ARBA" id="ARBA00022695"/>
    </source>
</evidence>
<comment type="catalytic activity">
    <reaction evidence="8">
        <text>N-acetyl-alpha-D-glucosamine 1-phosphate + UTP + H(+) = UDP-N-acetyl-alpha-D-glucosamine + diphosphate</text>
        <dbReference type="Rhea" id="RHEA:13509"/>
        <dbReference type="ChEBI" id="CHEBI:15378"/>
        <dbReference type="ChEBI" id="CHEBI:33019"/>
        <dbReference type="ChEBI" id="CHEBI:46398"/>
        <dbReference type="ChEBI" id="CHEBI:57705"/>
        <dbReference type="ChEBI" id="CHEBI:57776"/>
        <dbReference type="EC" id="2.7.7.23"/>
    </reaction>
</comment>
<dbReference type="SUPFAM" id="SSF53448">
    <property type="entry name" value="Nucleotide-diphospho-sugar transferases"/>
    <property type="match status" value="1"/>
</dbReference>
<protein>
    <submittedName>
        <fullName evidence="12">Nucleotidyltransferase</fullName>
    </submittedName>
</protein>
<accession>A0A0U2Y9T0</accession>
<dbReference type="InterPro" id="IPR005835">
    <property type="entry name" value="NTP_transferase_dom"/>
</dbReference>
<dbReference type="PANTHER" id="PTHR43584">
    <property type="entry name" value="NUCLEOTIDYL TRANSFERASE"/>
    <property type="match status" value="1"/>
</dbReference>
<feature type="domain" description="Nucleotidyl transferase" evidence="9">
    <location>
        <begin position="3"/>
        <end position="183"/>
    </location>
</feature>
<dbReference type="InterPro" id="IPR029044">
    <property type="entry name" value="Nucleotide-diphossugar_trans"/>
</dbReference>
<dbReference type="InterPro" id="IPR050065">
    <property type="entry name" value="GlmU-like"/>
</dbReference>
<evidence type="ECO:0000256" key="5">
    <source>
        <dbReference type="ARBA" id="ARBA00023268"/>
    </source>
</evidence>
<evidence type="ECO:0000313" key="11">
    <source>
        <dbReference type="EMBL" id="ALU29590.1"/>
    </source>
</evidence>
<dbReference type="InterPro" id="IPR011004">
    <property type="entry name" value="Trimer_LpxA-like_sf"/>
</dbReference>
<dbReference type="Gene3D" id="2.160.10.10">
    <property type="entry name" value="Hexapeptide repeat proteins"/>
    <property type="match status" value="1"/>
</dbReference>
<evidence type="ECO:0000313" key="12">
    <source>
        <dbReference type="EMBL" id="ALU32321.1"/>
    </source>
</evidence>
<dbReference type="STRING" id="1435377.SUSAZ_11145"/>
<dbReference type="Pfam" id="PF00483">
    <property type="entry name" value="NTP_transferase"/>
    <property type="match status" value="1"/>
</dbReference>
<keyword evidence="4" id="KW-0548">Nucleotidyltransferase</keyword>
<name>A0A0U2Y9T0_9CREN</name>
<dbReference type="OMA" id="GEGQWIF"/>
<comment type="catalytic activity">
    <reaction evidence="7">
        <text>alpha-D-glucosamine 1-phosphate + acetyl-CoA = N-acetyl-alpha-D-glucosamine 1-phosphate + CoA + H(+)</text>
        <dbReference type="Rhea" id="RHEA:13725"/>
        <dbReference type="ChEBI" id="CHEBI:15378"/>
        <dbReference type="ChEBI" id="CHEBI:57287"/>
        <dbReference type="ChEBI" id="CHEBI:57288"/>
        <dbReference type="ChEBI" id="CHEBI:57776"/>
        <dbReference type="ChEBI" id="CHEBI:58516"/>
        <dbReference type="EC" id="2.3.1.157"/>
    </reaction>
</comment>
<dbReference type="GO" id="GO:0019134">
    <property type="term" value="F:glucosamine-1-phosphate N-acetyltransferase activity"/>
    <property type="evidence" value="ECO:0007669"/>
    <property type="project" value="UniProtKB-EC"/>
</dbReference>